<gene>
    <name evidence="1" type="ORF">Q3V53_18590</name>
</gene>
<dbReference type="InterPro" id="IPR029045">
    <property type="entry name" value="ClpP/crotonase-like_dom_sf"/>
</dbReference>
<accession>A0ABT8V1F7</accession>
<feature type="non-terminal residue" evidence="1">
    <location>
        <position position="45"/>
    </location>
</feature>
<dbReference type="Gene3D" id="3.30.300.220">
    <property type="match status" value="1"/>
</dbReference>
<comment type="caution">
    <text evidence="1">The sequence shown here is derived from an EMBL/GenBank/DDBJ whole genome shotgun (WGS) entry which is preliminary data.</text>
</comment>
<name>A0ABT8V1F7_9GAMM</name>
<dbReference type="SUPFAM" id="SSF52096">
    <property type="entry name" value="ClpP/crotonase"/>
    <property type="match status" value="1"/>
</dbReference>
<evidence type="ECO:0000313" key="2">
    <source>
        <dbReference type="Proteomes" id="UP001168902"/>
    </source>
</evidence>
<dbReference type="EMBL" id="JAUMJH010000081">
    <property type="protein sequence ID" value="MDO3659145.1"/>
    <property type="molecule type" value="Genomic_DNA"/>
</dbReference>
<protein>
    <submittedName>
        <fullName evidence="1">Enoyl-CoA hydratase/isomerase family protein</fullName>
    </submittedName>
</protein>
<sequence>MTVATSLTGLALDDSIQLEQQGGILTLWLNRPASRNAMSLNMVTA</sequence>
<keyword evidence="2" id="KW-1185">Reference proteome</keyword>
<dbReference type="Proteomes" id="UP001168902">
    <property type="component" value="Unassembled WGS sequence"/>
</dbReference>
<proteinExistence type="predicted"/>
<organism evidence="1 2">
    <name type="scientific">Acinetobacter genomosp. 15BJ</name>
    <dbReference type="NCBI Taxonomy" id="106651"/>
    <lineage>
        <taxon>Bacteria</taxon>
        <taxon>Pseudomonadati</taxon>
        <taxon>Pseudomonadota</taxon>
        <taxon>Gammaproteobacteria</taxon>
        <taxon>Moraxellales</taxon>
        <taxon>Moraxellaceae</taxon>
        <taxon>Acinetobacter</taxon>
    </lineage>
</organism>
<evidence type="ECO:0000313" key="1">
    <source>
        <dbReference type="EMBL" id="MDO3659145.1"/>
    </source>
</evidence>
<reference evidence="1 2" key="1">
    <citation type="submission" date="2023-07" db="EMBL/GenBank/DDBJ databases">
        <title>A novel proteolytic Acinetobacter species.</title>
        <authorList>
            <person name="Nemec A."/>
            <person name="Radolfova-Krizova L."/>
        </authorList>
    </citation>
    <scope>NUCLEOTIDE SEQUENCE [LARGE SCALE GENOMIC DNA]</scope>
    <source>
        <strain evidence="1 2">NIPH 1865</strain>
    </source>
</reference>